<evidence type="ECO:0000313" key="5">
    <source>
        <dbReference type="Proteomes" id="UP000763557"/>
    </source>
</evidence>
<dbReference type="Pfam" id="PF13411">
    <property type="entry name" value="MerR_1"/>
    <property type="match status" value="1"/>
</dbReference>
<feature type="domain" description="HTH merR-type" evidence="3">
    <location>
        <begin position="24"/>
        <end position="86"/>
    </location>
</feature>
<dbReference type="Proteomes" id="UP000763557">
    <property type="component" value="Unassembled WGS sequence"/>
</dbReference>
<keyword evidence="5" id="KW-1185">Reference proteome</keyword>
<dbReference type="EMBL" id="JAAATY010000001">
    <property type="protein sequence ID" value="NRN63058.1"/>
    <property type="molecule type" value="Genomic_DNA"/>
</dbReference>
<keyword evidence="1 4" id="KW-0238">DNA-binding</keyword>
<proteinExistence type="predicted"/>
<evidence type="ECO:0000256" key="2">
    <source>
        <dbReference type="SAM" id="MobiDB-lite"/>
    </source>
</evidence>
<dbReference type="GO" id="GO:0003677">
    <property type="term" value="F:DNA binding"/>
    <property type="evidence" value="ECO:0007669"/>
    <property type="project" value="UniProtKB-KW"/>
</dbReference>
<dbReference type="Gene3D" id="1.10.1660.10">
    <property type="match status" value="1"/>
</dbReference>
<evidence type="ECO:0000313" key="4">
    <source>
        <dbReference type="EMBL" id="NRN63058.1"/>
    </source>
</evidence>
<feature type="region of interest" description="Disordered" evidence="2">
    <location>
        <begin position="86"/>
        <end position="113"/>
    </location>
</feature>
<dbReference type="PANTHER" id="PTHR30204">
    <property type="entry name" value="REDOX-CYCLING DRUG-SENSING TRANSCRIPTIONAL ACTIVATOR SOXR"/>
    <property type="match status" value="1"/>
</dbReference>
<dbReference type="InterPro" id="IPR009061">
    <property type="entry name" value="DNA-bd_dom_put_sf"/>
</dbReference>
<organism evidence="4 5">
    <name type="scientific">Kibdelosporangium persicum</name>
    <dbReference type="NCBI Taxonomy" id="2698649"/>
    <lineage>
        <taxon>Bacteria</taxon>
        <taxon>Bacillati</taxon>
        <taxon>Actinomycetota</taxon>
        <taxon>Actinomycetes</taxon>
        <taxon>Pseudonocardiales</taxon>
        <taxon>Pseudonocardiaceae</taxon>
        <taxon>Kibdelosporangium</taxon>
    </lineage>
</organism>
<dbReference type="InterPro" id="IPR047057">
    <property type="entry name" value="MerR_fam"/>
</dbReference>
<reference evidence="4 5" key="1">
    <citation type="submission" date="2020-01" db="EMBL/GenBank/DDBJ databases">
        <title>Kibdelosporangium persica a novel Actinomycetes from a hot desert in Iran.</title>
        <authorList>
            <person name="Safaei N."/>
            <person name="Zaburannyi N."/>
            <person name="Mueller R."/>
            <person name="Wink J."/>
        </authorList>
    </citation>
    <scope>NUCLEOTIDE SEQUENCE [LARGE SCALE GENOMIC DNA]</scope>
    <source>
        <strain evidence="4 5">4NS15</strain>
    </source>
</reference>
<dbReference type="PANTHER" id="PTHR30204:SF89">
    <property type="entry name" value="HTH MERR-TYPE DOMAIN-CONTAINING PROTEIN"/>
    <property type="match status" value="1"/>
</dbReference>
<feature type="compositionally biased region" description="Basic and acidic residues" evidence="2">
    <location>
        <begin position="101"/>
        <end position="111"/>
    </location>
</feature>
<evidence type="ECO:0000259" key="3">
    <source>
        <dbReference type="PROSITE" id="PS50937"/>
    </source>
</evidence>
<dbReference type="PROSITE" id="PS50937">
    <property type="entry name" value="HTH_MERR_2"/>
    <property type="match status" value="1"/>
</dbReference>
<dbReference type="SUPFAM" id="SSF46955">
    <property type="entry name" value="Putative DNA-binding domain"/>
    <property type="match status" value="1"/>
</dbReference>
<dbReference type="CDD" id="cd00592">
    <property type="entry name" value="HTH_MerR-like"/>
    <property type="match status" value="1"/>
</dbReference>
<name>A0ABX2EWD7_9PSEU</name>
<protein>
    <submittedName>
        <fullName evidence="4">DNA-binding transcriptional MerR regulator</fullName>
    </submittedName>
</protein>
<evidence type="ECO:0000256" key="1">
    <source>
        <dbReference type="ARBA" id="ARBA00023125"/>
    </source>
</evidence>
<dbReference type="InterPro" id="IPR000551">
    <property type="entry name" value="MerR-type_HTH_dom"/>
</dbReference>
<gene>
    <name evidence="4" type="ORF">GC106_2590</name>
</gene>
<dbReference type="SMART" id="SM00422">
    <property type="entry name" value="HTH_MERR"/>
    <property type="match status" value="1"/>
</dbReference>
<sequence>MTASAGRPLPDGMSIGAVLDRLRAEFPDVTISKIRFLESEGLVLPGRTPSGYRQFTERDVERLRFVLRAQRDQYLPLKVIKQQLDAADRGESPGPLGLSEPEDRGPRRLTREGLLGETGLTEATLTELEEFGLVKPGPAGFYDLVDVELCVVVKAMAEFGLEPRHLRAFRTAADREVGLLEQIVTPLYRQRDENARARADRVLAELTSLSVALHTLLVKMGLRRVTGG</sequence>
<comment type="caution">
    <text evidence="4">The sequence shown here is derived from an EMBL/GenBank/DDBJ whole genome shotgun (WGS) entry which is preliminary data.</text>
</comment>
<accession>A0ABX2EWD7</accession>